<reference evidence="8 9" key="1">
    <citation type="submission" date="2016-08" db="EMBL/GenBank/DDBJ databases">
        <authorList>
            <person name="Seilhamer J.J."/>
        </authorList>
    </citation>
    <scope>NUCLEOTIDE SEQUENCE [LARGE SCALE GENOMIC DNA]</scope>
    <source>
        <strain evidence="8 9">DX4</strain>
    </source>
</reference>
<keyword evidence="5 6" id="KW-0472">Membrane</keyword>
<dbReference type="PANTHER" id="PTHR30294:SF46">
    <property type="entry name" value="ABC TRANSPORTER PERMEASE"/>
    <property type="match status" value="1"/>
</dbReference>
<evidence type="ECO:0000259" key="7">
    <source>
        <dbReference type="Pfam" id="PF12698"/>
    </source>
</evidence>
<dbReference type="GO" id="GO:0140359">
    <property type="term" value="F:ABC-type transporter activity"/>
    <property type="evidence" value="ECO:0007669"/>
    <property type="project" value="InterPro"/>
</dbReference>
<keyword evidence="9" id="KW-1185">Reference proteome</keyword>
<evidence type="ECO:0000256" key="4">
    <source>
        <dbReference type="ARBA" id="ARBA00022989"/>
    </source>
</evidence>
<evidence type="ECO:0000313" key="8">
    <source>
        <dbReference type="EMBL" id="AOM79187.1"/>
    </source>
</evidence>
<feature type="transmembrane region" description="Helical" evidence="6">
    <location>
        <begin position="228"/>
        <end position="253"/>
    </location>
</feature>
<keyword evidence="3 6" id="KW-0812">Transmembrane</keyword>
<evidence type="ECO:0000256" key="1">
    <source>
        <dbReference type="ARBA" id="ARBA00004651"/>
    </source>
</evidence>
<dbReference type="KEGG" id="psty:BFS30_19655"/>
<gene>
    <name evidence="8" type="ORF">BFS30_19655</name>
</gene>
<keyword evidence="2" id="KW-1003">Cell membrane</keyword>
<name>A0A1D7QKJ2_9SPHI</name>
<feature type="transmembrane region" description="Helical" evidence="6">
    <location>
        <begin position="357"/>
        <end position="375"/>
    </location>
</feature>
<dbReference type="EMBL" id="CP017141">
    <property type="protein sequence ID" value="AOM79187.1"/>
    <property type="molecule type" value="Genomic_DNA"/>
</dbReference>
<dbReference type="PANTHER" id="PTHR30294">
    <property type="entry name" value="MEMBRANE COMPONENT OF ABC TRANSPORTER YHHJ-RELATED"/>
    <property type="match status" value="1"/>
</dbReference>
<organism evidence="8 9">
    <name type="scientific">Pedobacter steynii</name>
    <dbReference type="NCBI Taxonomy" id="430522"/>
    <lineage>
        <taxon>Bacteria</taxon>
        <taxon>Pseudomonadati</taxon>
        <taxon>Bacteroidota</taxon>
        <taxon>Sphingobacteriia</taxon>
        <taxon>Sphingobacteriales</taxon>
        <taxon>Sphingobacteriaceae</taxon>
        <taxon>Pedobacter</taxon>
    </lineage>
</organism>
<evidence type="ECO:0000256" key="2">
    <source>
        <dbReference type="ARBA" id="ARBA00022475"/>
    </source>
</evidence>
<dbReference type="Proteomes" id="UP000094313">
    <property type="component" value="Chromosome"/>
</dbReference>
<evidence type="ECO:0000256" key="3">
    <source>
        <dbReference type="ARBA" id="ARBA00022692"/>
    </source>
</evidence>
<dbReference type="OrthoDB" id="9811522at2"/>
<accession>A0A1D7QKJ2</accession>
<comment type="subcellular location">
    <subcellularLocation>
        <location evidence="1">Cell membrane</location>
        <topology evidence="1">Multi-pass membrane protein</topology>
    </subcellularLocation>
</comment>
<feature type="domain" description="ABC-2 type transporter transmembrane" evidence="7">
    <location>
        <begin position="24"/>
        <end position="373"/>
    </location>
</feature>
<feature type="transmembrane region" description="Helical" evidence="6">
    <location>
        <begin position="20"/>
        <end position="40"/>
    </location>
</feature>
<dbReference type="InterPro" id="IPR013525">
    <property type="entry name" value="ABC2_TM"/>
</dbReference>
<proteinExistence type="predicted"/>
<feature type="transmembrane region" description="Helical" evidence="6">
    <location>
        <begin position="296"/>
        <end position="313"/>
    </location>
</feature>
<keyword evidence="4 6" id="KW-1133">Transmembrane helix</keyword>
<evidence type="ECO:0000256" key="6">
    <source>
        <dbReference type="SAM" id="Phobius"/>
    </source>
</evidence>
<dbReference type="RefSeq" id="WP_069380850.1">
    <property type="nucleotide sequence ID" value="NZ_CP017141.1"/>
</dbReference>
<dbReference type="GO" id="GO:0005886">
    <property type="term" value="C:plasma membrane"/>
    <property type="evidence" value="ECO:0007669"/>
    <property type="project" value="UniProtKB-SubCell"/>
</dbReference>
<sequence length="396" mass="44224">MKNFFALIKREFGLFFADSTLRSVFLLAPIIYALLFGFVYQKGKVEHLPILVVDLDNTPLSNQLIDMLGENEKLQVVRVKNSNNGTTETMRQMKAVVTVVIPERFEASVLQKRYPEVNTYINTTNLLTANMASQGVQTTLGTFSAGINMQGLKKKGMGAEQAATQYEPFKVNYIRLYNETGNYFTYMWPGVLAVVLQQVLLLGLAVSFAREYENKTLETEFLGRAGSAFSAILIKVIPFWIMSIFILGIYYAFHHIFRAPIPSPLMNYAFTTGLFIMATTFLGVFISALLPSALKATQVLMLLATPAFIIGGYSWPLEAMPVGVQWLSAILPLTPFLNAHKMMLFQHGSLGDVLPSIQHLCVLILVYGVLALITVRLKIYQMKKNVAKVEDKATES</sequence>
<evidence type="ECO:0000256" key="5">
    <source>
        <dbReference type="ARBA" id="ARBA00023136"/>
    </source>
</evidence>
<dbReference type="InterPro" id="IPR051449">
    <property type="entry name" value="ABC-2_transporter_component"/>
</dbReference>
<protein>
    <submittedName>
        <fullName evidence="8">ABC transporter permease</fullName>
    </submittedName>
</protein>
<dbReference type="Pfam" id="PF12698">
    <property type="entry name" value="ABC2_membrane_3"/>
    <property type="match status" value="1"/>
</dbReference>
<dbReference type="Gene3D" id="3.40.1710.10">
    <property type="entry name" value="abc type-2 transporter like domain"/>
    <property type="match status" value="1"/>
</dbReference>
<evidence type="ECO:0000313" key="9">
    <source>
        <dbReference type="Proteomes" id="UP000094313"/>
    </source>
</evidence>
<feature type="transmembrane region" description="Helical" evidence="6">
    <location>
        <begin position="265"/>
        <end position="290"/>
    </location>
</feature>
<feature type="transmembrane region" description="Helical" evidence="6">
    <location>
        <begin position="183"/>
        <end position="208"/>
    </location>
</feature>
<dbReference type="AlphaFoldDB" id="A0A1D7QKJ2"/>